<feature type="non-terminal residue" evidence="1">
    <location>
        <position position="61"/>
    </location>
</feature>
<name>A0A1Y2CUK5_9FUNG</name>
<gene>
    <name evidence="1" type="ORF">BCR33DRAFT_713306</name>
</gene>
<proteinExistence type="predicted"/>
<organism evidence="1 2">
    <name type="scientific">Rhizoclosmatium globosum</name>
    <dbReference type="NCBI Taxonomy" id="329046"/>
    <lineage>
        <taxon>Eukaryota</taxon>
        <taxon>Fungi</taxon>
        <taxon>Fungi incertae sedis</taxon>
        <taxon>Chytridiomycota</taxon>
        <taxon>Chytridiomycota incertae sedis</taxon>
        <taxon>Chytridiomycetes</taxon>
        <taxon>Chytridiales</taxon>
        <taxon>Chytriomycetaceae</taxon>
        <taxon>Rhizoclosmatium</taxon>
    </lineage>
</organism>
<protein>
    <submittedName>
        <fullName evidence="1">Uncharacterized protein</fullName>
    </submittedName>
</protein>
<comment type="caution">
    <text evidence="1">The sequence shown here is derived from an EMBL/GenBank/DDBJ whole genome shotgun (WGS) entry which is preliminary data.</text>
</comment>
<evidence type="ECO:0000313" key="1">
    <source>
        <dbReference type="EMBL" id="ORY50524.1"/>
    </source>
</evidence>
<dbReference type="Proteomes" id="UP000193642">
    <property type="component" value="Unassembled WGS sequence"/>
</dbReference>
<sequence>MTTVLYTASQTVLNNGPLNNAAYYSNNSCLCQDSCGVGPISMTQRYCHVTPSCAAAKYSLG</sequence>
<accession>A0A1Y2CUK5</accession>
<evidence type="ECO:0000313" key="2">
    <source>
        <dbReference type="Proteomes" id="UP000193642"/>
    </source>
</evidence>
<reference evidence="1 2" key="1">
    <citation type="submission" date="2016-07" db="EMBL/GenBank/DDBJ databases">
        <title>Pervasive Adenine N6-methylation of Active Genes in Fungi.</title>
        <authorList>
            <consortium name="DOE Joint Genome Institute"/>
            <person name="Mondo S.J."/>
            <person name="Dannebaum R.O."/>
            <person name="Kuo R.C."/>
            <person name="Labutti K."/>
            <person name="Haridas S."/>
            <person name="Kuo A."/>
            <person name="Salamov A."/>
            <person name="Ahrendt S.R."/>
            <person name="Lipzen A."/>
            <person name="Sullivan W."/>
            <person name="Andreopoulos W.B."/>
            <person name="Clum A."/>
            <person name="Lindquist E."/>
            <person name="Daum C."/>
            <person name="Ramamoorthy G.K."/>
            <person name="Gryganskyi A."/>
            <person name="Culley D."/>
            <person name="Magnuson J.K."/>
            <person name="James T.Y."/>
            <person name="O'Malley M.A."/>
            <person name="Stajich J.E."/>
            <person name="Spatafora J.W."/>
            <person name="Visel A."/>
            <person name="Grigoriev I.V."/>
        </authorList>
    </citation>
    <scope>NUCLEOTIDE SEQUENCE [LARGE SCALE GENOMIC DNA]</scope>
    <source>
        <strain evidence="1 2">JEL800</strain>
    </source>
</reference>
<dbReference type="EMBL" id="MCGO01000007">
    <property type="protein sequence ID" value="ORY50524.1"/>
    <property type="molecule type" value="Genomic_DNA"/>
</dbReference>
<keyword evidence="2" id="KW-1185">Reference proteome</keyword>
<dbReference type="AlphaFoldDB" id="A0A1Y2CUK5"/>